<evidence type="ECO:0000256" key="2">
    <source>
        <dbReference type="ARBA" id="ARBA00022603"/>
    </source>
</evidence>
<keyword evidence="6" id="KW-0238">DNA-binding</keyword>
<name>A0AAU9DQI9_9FUSO</name>
<accession>A0AAU9DQI9</accession>
<comment type="catalytic activity">
    <reaction evidence="7">
        <text>a 2'-deoxyadenosine in DNA + S-adenosyl-L-methionine = an N(6)-methyl-2'-deoxyadenosine in DNA + S-adenosyl-L-homocysteine + H(+)</text>
        <dbReference type="Rhea" id="RHEA:15197"/>
        <dbReference type="Rhea" id="RHEA-COMP:12418"/>
        <dbReference type="Rhea" id="RHEA-COMP:12419"/>
        <dbReference type="ChEBI" id="CHEBI:15378"/>
        <dbReference type="ChEBI" id="CHEBI:57856"/>
        <dbReference type="ChEBI" id="CHEBI:59789"/>
        <dbReference type="ChEBI" id="CHEBI:90615"/>
        <dbReference type="ChEBI" id="CHEBI:90616"/>
        <dbReference type="EC" id="2.1.1.72"/>
    </reaction>
</comment>
<dbReference type="GO" id="GO:0032259">
    <property type="term" value="P:methylation"/>
    <property type="evidence" value="ECO:0007669"/>
    <property type="project" value="UniProtKB-KW"/>
</dbReference>
<keyword evidence="11" id="KW-1185">Reference proteome</keyword>
<dbReference type="InterPro" id="IPR050953">
    <property type="entry name" value="N4_N6_ade-DNA_methylase"/>
</dbReference>
<proteinExistence type="predicted"/>
<reference evidence="10 11" key="1">
    <citation type="submission" date="2022-11" db="EMBL/GenBank/DDBJ databases">
        <title>Haliovirga abyssi gen. nov., sp. nov., a mesophilic fermentative bacterium isolated from the Iheya North hydrothermal field and the proposal of Haliovirgaceae fam. nov.</title>
        <authorList>
            <person name="Miyazaki U."/>
            <person name="Tame A."/>
            <person name="Miyazaki J."/>
            <person name="Takai K."/>
            <person name="Sawayama S."/>
            <person name="Kitajima M."/>
            <person name="Okamoto A."/>
            <person name="Nakagawa S."/>
        </authorList>
    </citation>
    <scope>NUCLEOTIDE SEQUENCE [LARGE SCALE GENOMIC DNA]</scope>
    <source>
        <strain evidence="10 11">IC12</strain>
    </source>
</reference>
<dbReference type="Pfam" id="PF12950">
    <property type="entry name" value="TaqI_C"/>
    <property type="match status" value="1"/>
</dbReference>
<dbReference type="Proteomes" id="UP001321582">
    <property type="component" value="Chromosome"/>
</dbReference>
<evidence type="ECO:0000256" key="5">
    <source>
        <dbReference type="ARBA" id="ARBA00022747"/>
    </source>
</evidence>
<evidence type="ECO:0000256" key="6">
    <source>
        <dbReference type="ARBA" id="ARBA00023125"/>
    </source>
</evidence>
<dbReference type="RefSeq" id="WP_307903600.1">
    <property type="nucleotide sequence ID" value="NZ_AP027059.1"/>
</dbReference>
<organism evidence="10 11">
    <name type="scientific">Haliovirga abyssi</name>
    <dbReference type="NCBI Taxonomy" id="2996794"/>
    <lineage>
        <taxon>Bacteria</taxon>
        <taxon>Fusobacteriati</taxon>
        <taxon>Fusobacteriota</taxon>
        <taxon>Fusobacteriia</taxon>
        <taxon>Fusobacteriales</taxon>
        <taxon>Haliovirgaceae</taxon>
        <taxon>Haliovirga</taxon>
    </lineage>
</organism>
<dbReference type="InterPro" id="IPR029063">
    <property type="entry name" value="SAM-dependent_MTases_sf"/>
</dbReference>
<dbReference type="SUPFAM" id="SSF53335">
    <property type="entry name" value="S-adenosyl-L-methionine-dependent methyltransferases"/>
    <property type="match status" value="1"/>
</dbReference>
<dbReference type="PANTHER" id="PTHR33841">
    <property type="entry name" value="DNA METHYLTRANSFERASE YEEA-RELATED"/>
    <property type="match status" value="1"/>
</dbReference>
<evidence type="ECO:0000313" key="11">
    <source>
        <dbReference type="Proteomes" id="UP001321582"/>
    </source>
</evidence>
<dbReference type="PRINTS" id="PR00507">
    <property type="entry name" value="N12N6MTFRASE"/>
</dbReference>
<evidence type="ECO:0000259" key="9">
    <source>
        <dbReference type="Pfam" id="PF12950"/>
    </source>
</evidence>
<evidence type="ECO:0000256" key="1">
    <source>
        <dbReference type="ARBA" id="ARBA00011900"/>
    </source>
</evidence>
<evidence type="ECO:0000256" key="7">
    <source>
        <dbReference type="ARBA" id="ARBA00047942"/>
    </source>
</evidence>
<dbReference type="EC" id="2.1.1.72" evidence="1"/>
<feature type="domain" description="TaqI-like C-terminal specificity" evidence="9">
    <location>
        <begin position="334"/>
        <end position="469"/>
    </location>
</feature>
<keyword evidence="3" id="KW-0808">Transferase</keyword>
<dbReference type="KEGG" id="haby:HLVA_13120"/>
<keyword evidence="4" id="KW-0949">S-adenosyl-L-methionine</keyword>
<evidence type="ECO:0000313" key="10">
    <source>
        <dbReference type="EMBL" id="BDU50743.1"/>
    </source>
</evidence>
<sequence>MYKFGYDISDKYETELGKKFSVYTPQEITRKMLAISFYKYFKDGDRKEKLKNLKLIDLSCGTGNFLVESLNFLIKISKIYFGEYKFFSNWITGYDIDKDSIDIAKIRLKKILKSYNINDYSFEKELNIENSLLKTFEVNYDIVVGNPPYLGEKNNREFFIDIKNSEFGKKYYEGKMDYLYFFIEKGIEILKKNGILTYITTNYWFTADYAKKLRATVKANSQFYYIEDLNKSVFKRALGQHNMIFSLIKMDKTIKTRVINDEIDEFINSNLLYTDNCKIVTASNEKLIFFNKMNKKCNFKLGDILNINQGIVSGYDKAFVRENFEERFSKYLKPFYKSKDILNYKIKDKNDFWILYLDKNIEVDSELLKELLPFKERLEKRREVKNGLINWYNLQWGRKKEIFENEKIVGRQRGSKNLFSYSNSSFYGSADIYYLTLKQTIYELNLFYILGYLNSKMFFDWFYYNGKKKGQDLELYSTPLKSTPIYYPDNLEKIEYISKLVKEQIENYTQENQEKIDKFFRWEI</sequence>
<dbReference type="GO" id="GO:0003677">
    <property type="term" value="F:DNA binding"/>
    <property type="evidence" value="ECO:0007669"/>
    <property type="project" value="UniProtKB-KW"/>
</dbReference>
<dbReference type="GO" id="GO:0009007">
    <property type="term" value="F:site-specific DNA-methyltransferase (adenine-specific) activity"/>
    <property type="evidence" value="ECO:0007669"/>
    <property type="project" value="UniProtKB-EC"/>
</dbReference>
<dbReference type="AlphaFoldDB" id="A0AAU9DQI9"/>
<dbReference type="PANTHER" id="PTHR33841:SF6">
    <property type="entry name" value="TYPE II METHYLTRANSFERASE M.HINDII"/>
    <property type="match status" value="1"/>
</dbReference>
<evidence type="ECO:0000256" key="4">
    <source>
        <dbReference type="ARBA" id="ARBA00022691"/>
    </source>
</evidence>
<dbReference type="Pfam" id="PF07669">
    <property type="entry name" value="Eco57I"/>
    <property type="match status" value="1"/>
</dbReference>
<dbReference type="InterPro" id="IPR002052">
    <property type="entry name" value="DNA_methylase_N6_adenine_CS"/>
</dbReference>
<evidence type="ECO:0000259" key="8">
    <source>
        <dbReference type="Pfam" id="PF07669"/>
    </source>
</evidence>
<feature type="domain" description="Type II methyltransferase M.TaqI-like" evidence="8">
    <location>
        <begin position="91"/>
        <end position="234"/>
    </location>
</feature>
<dbReference type="EMBL" id="AP027059">
    <property type="protein sequence ID" value="BDU50743.1"/>
    <property type="molecule type" value="Genomic_DNA"/>
</dbReference>
<dbReference type="Gene3D" id="3.40.50.150">
    <property type="entry name" value="Vaccinia Virus protein VP39"/>
    <property type="match status" value="1"/>
</dbReference>
<protein>
    <recommendedName>
        <fullName evidence="1">site-specific DNA-methyltransferase (adenine-specific)</fullName>
        <ecNumber evidence="1">2.1.1.72</ecNumber>
    </recommendedName>
</protein>
<dbReference type="PROSITE" id="PS00092">
    <property type="entry name" value="N6_MTASE"/>
    <property type="match status" value="1"/>
</dbReference>
<evidence type="ECO:0000256" key="3">
    <source>
        <dbReference type="ARBA" id="ARBA00022679"/>
    </source>
</evidence>
<keyword evidence="5" id="KW-0680">Restriction system</keyword>
<dbReference type="GO" id="GO:0009307">
    <property type="term" value="P:DNA restriction-modification system"/>
    <property type="evidence" value="ECO:0007669"/>
    <property type="project" value="UniProtKB-KW"/>
</dbReference>
<gene>
    <name evidence="10" type="ORF">HLVA_13120</name>
</gene>
<dbReference type="InterPro" id="IPR025931">
    <property type="entry name" value="TaqI_C"/>
</dbReference>
<keyword evidence="2 10" id="KW-0489">Methyltransferase</keyword>
<dbReference type="InterPro" id="IPR011639">
    <property type="entry name" value="MethylTrfase_TaqI-like_dom"/>
</dbReference>